<dbReference type="AlphaFoldDB" id="A0A9Y3W0S2"/>
<feature type="transmembrane region" description="Helical" evidence="1">
    <location>
        <begin position="371"/>
        <end position="392"/>
    </location>
</feature>
<keyword evidence="1" id="KW-1133">Transmembrane helix</keyword>
<reference evidence="4" key="1">
    <citation type="submission" date="2025-08" db="UniProtKB">
        <authorList>
            <consortium name="RefSeq"/>
        </authorList>
    </citation>
    <scope>IDENTIFICATION</scope>
</reference>
<evidence type="ECO:0000313" key="4">
    <source>
        <dbReference type="RefSeq" id="XP_005754417.1"/>
    </source>
</evidence>
<dbReference type="RefSeq" id="XP_005754417.1">
    <property type="nucleotide sequence ID" value="XM_005754360.1"/>
</dbReference>
<keyword evidence="3" id="KW-1185">Reference proteome</keyword>
<organism evidence="3 4">
    <name type="scientific">Pundamilia nyererei</name>
    <dbReference type="NCBI Taxonomy" id="303518"/>
    <lineage>
        <taxon>Eukaryota</taxon>
        <taxon>Metazoa</taxon>
        <taxon>Chordata</taxon>
        <taxon>Craniata</taxon>
        <taxon>Vertebrata</taxon>
        <taxon>Euteleostomi</taxon>
        <taxon>Actinopterygii</taxon>
        <taxon>Neopterygii</taxon>
        <taxon>Teleostei</taxon>
        <taxon>Neoteleostei</taxon>
        <taxon>Acanthomorphata</taxon>
        <taxon>Ovalentaria</taxon>
        <taxon>Cichlomorphae</taxon>
        <taxon>Cichliformes</taxon>
        <taxon>Cichlidae</taxon>
        <taxon>African cichlids</taxon>
        <taxon>Pseudocrenilabrinae</taxon>
        <taxon>Haplochromini</taxon>
        <taxon>Pundamilia</taxon>
    </lineage>
</organism>
<dbReference type="GeneID" id="102213648"/>
<protein>
    <submittedName>
        <fullName evidence="4">Uncharacterized protein LOC102213648</fullName>
    </submittedName>
</protein>
<feature type="chain" id="PRO_5041236809" evidence="2">
    <location>
        <begin position="20"/>
        <end position="403"/>
    </location>
</feature>
<feature type="signal peptide" evidence="2">
    <location>
        <begin position="1"/>
        <end position="19"/>
    </location>
</feature>
<gene>
    <name evidence="4" type="primary">LOC102213648</name>
</gene>
<evidence type="ECO:0000313" key="3">
    <source>
        <dbReference type="Proteomes" id="UP000695023"/>
    </source>
</evidence>
<sequence length="403" mass="43879">MDINMLLLFLLLLLFGSQANHFFGTVMTFTPKDKTHNGSVTVAFHYKLSFRSCTDQDTWSCVSGDCGTESVELSIVDEEGKEWCQREGVMSREVSSNAVFQLRVPSNCQRVFTLSAFDPDGDKVKCRFGDIDADECNPCTPPSVLTISQACTLSFNPVSRQDEGSYAVQLEMEDFPKKTIIISDYGFQTNITPSEALSKIPIRFALMVDPPAPSCSEGVYLPRFLPPTPANGARMYTNDTVNITIMAEVTNTMVLKLLFSGPHNVVKHNESHGEFILTWTPSENQDGEDHPVCFLVQAQNSAAKYQSELRCVIVSYRTEPVITTSMPTTVLPSTTPASTTTVTETETLSMSTMVADVSKASGDDSSRAGKIAGAVCGAVGVAAIVGIVVWVVRGSPHAFYKVV</sequence>
<keyword evidence="2" id="KW-0732">Signal</keyword>
<keyword evidence="1" id="KW-0812">Transmembrane</keyword>
<dbReference type="Proteomes" id="UP000695023">
    <property type="component" value="Unplaced"/>
</dbReference>
<evidence type="ECO:0000256" key="2">
    <source>
        <dbReference type="SAM" id="SignalP"/>
    </source>
</evidence>
<accession>A0A9Y3W0S2</accession>
<evidence type="ECO:0000256" key="1">
    <source>
        <dbReference type="SAM" id="Phobius"/>
    </source>
</evidence>
<name>A0A9Y3W0S2_9CICH</name>
<proteinExistence type="predicted"/>
<keyword evidence="1" id="KW-0472">Membrane</keyword>